<comment type="caution">
    <text evidence="3">The sequence shown here is derived from an EMBL/GenBank/DDBJ whole genome shotgun (WGS) entry which is preliminary data.</text>
</comment>
<dbReference type="InterPro" id="IPR000587">
    <property type="entry name" value="Creatinase_N"/>
</dbReference>
<dbReference type="InterPro" id="IPR036005">
    <property type="entry name" value="Creatinase/aminopeptidase-like"/>
</dbReference>
<dbReference type="PANTHER" id="PTHR46112">
    <property type="entry name" value="AMINOPEPTIDASE"/>
    <property type="match status" value="1"/>
</dbReference>
<dbReference type="SUPFAM" id="SSF53092">
    <property type="entry name" value="Creatinase/prolidase N-terminal domain"/>
    <property type="match status" value="1"/>
</dbReference>
<sequence>MAACWRSCLFPATSATHARNSGGRVTWPVFDIHTPRNTEGERAMLFNRGRAVDYMREYGLDVLVATTPVNITYFTDYYCWLDPLFKEYMMVPGASSNLSQAYAVFPLESEPALVVNPLFAANAEDLWVKDLHIFGSAGLDDSLPAGELPESLLRFQELLLSPHDNATSTDALLSILKQRGLTGARIGLETEGLPPETKDVIEQALPDASLKGCSDLIRMVRMVKTAEEIQRLTRSAEINEQAAMESLATARPGLAVSEMADHYRALAAQMGADFDHFAFGVRGLGMTTETGYRLAEDDVLYVDYGCIYRYCFSDSGTTLAMRELTAELNSRFAALRACMDAGEEALRPGAKSSSVAGAMVAALHDRGITASFPHGHGVGLEVRDYPVLVPDNGLRIKDDCVDLPSDLSLEADMVLNLEAPLFMPGVGSLHIEQSYVVTQQGSRPLVEQHRRRPVVIGQ</sequence>
<dbReference type="GO" id="GO:0004177">
    <property type="term" value="F:aminopeptidase activity"/>
    <property type="evidence" value="ECO:0007669"/>
    <property type="project" value="UniProtKB-KW"/>
</dbReference>
<evidence type="ECO:0000313" key="3">
    <source>
        <dbReference type="EMBL" id="MXY95142.1"/>
    </source>
</evidence>
<name>A0A6B0YZR5_9CHLR</name>
<protein>
    <submittedName>
        <fullName evidence="3">Aminopeptidase P family protein</fullName>
    </submittedName>
</protein>
<dbReference type="Pfam" id="PF01321">
    <property type="entry name" value="Creatinase_N"/>
    <property type="match status" value="1"/>
</dbReference>
<feature type="domain" description="Peptidase M24" evidence="1">
    <location>
        <begin position="231"/>
        <end position="439"/>
    </location>
</feature>
<dbReference type="Gene3D" id="3.90.230.10">
    <property type="entry name" value="Creatinase/methionine aminopeptidase superfamily"/>
    <property type="match status" value="1"/>
</dbReference>
<reference evidence="3" key="1">
    <citation type="submission" date="2019-09" db="EMBL/GenBank/DDBJ databases">
        <title>Characterisation of the sponge microbiome using genome-centric metagenomics.</title>
        <authorList>
            <person name="Engelberts J.P."/>
            <person name="Robbins S.J."/>
            <person name="De Goeij J.M."/>
            <person name="Aranda M."/>
            <person name="Bell S.C."/>
            <person name="Webster N.S."/>
        </authorList>
    </citation>
    <scope>NUCLEOTIDE SEQUENCE</scope>
    <source>
        <strain evidence="3">SB0664_bin_27</strain>
    </source>
</reference>
<evidence type="ECO:0000259" key="1">
    <source>
        <dbReference type="Pfam" id="PF00557"/>
    </source>
</evidence>
<accession>A0A6B0YZR5</accession>
<keyword evidence="3" id="KW-0378">Hydrolase</keyword>
<dbReference type="SUPFAM" id="SSF55920">
    <property type="entry name" value="Creatinase/aminopeptidase"/>
    <property type="match status" value="1"/>
</dbReference>
<dbReference type="CDD" id="cd01066">
    <property type="entry name" value="APP_MetAP"/>
    <property type="match status" value="1"/>
</dbReference>
<dbReference type="InterPro" id="IPR000994">
    <property type="entry name" value="Pept_M24"/>
</dbReference>
<dbReference type="EMBL" id="VXRG01000137">
    <property type="protein sequence ID" value="MXY95142.1"/>
    <property type="molecule type" value="Genomic_DNA"/>
</dbReference>
<evidence type="ECO:0000259" key="2">
    <source>
        <dbReference type="Pfam" id="PF01321"/>
    </source>
</evidence>
<keyword evidence="3" id="KW-0031">Aminopeptidase</keyword>
<proteinExistence type="predicted"/>
<dbReference type="InterPro" id="IPR050659">
    <property type="entry name" value="Peptidase_M24B"/>
</dbReference>
<feature type="domain" description="Creatinase N-terminal" evidence="2">
    <location>
        <begin position="50"/>
        <end position="223"/>
    </location>
</feature>
<keyword evidence="3" id="KW-0645">Protease</keyword>
<dbReference type="Gene3D" id="3.40.350.10">
    <property type="entry name" value="Creatinase/prolidase N-terminal domain"/>
    <property type="match status" value="1"/>
</dbReference>
<dbReference type="AlphaFoldDB" id="A0A6B0YZR5"/>
<gene>
    <name evidence="3" type="ORF">F4Y42_17005</name>
</gene>
<dbReference type="InterPro" id="IPR029149">
    <property type="entry name" value="Creatin/AminoP/Spt16_N"/>
</dbReference>
<organism evidence="3">
    <name type="scientific">Caldilineaceae bacterium SB0664_bin_27</name>
    <dbReference type="NCBI Taxonomy" id="2605260"/>
    <lineage>
        <taxon>Bacteria</taxon>
        <taxon>Bacillati</taxon>
        <taxon>Chloroflexota</taxon>
        <taxon>Caldilineae</taxon>
        <taxon>Caldilineales</taxon>
        <taxon>Caldilineaceae</taxon>
    </lineage>
</organism>
<dbReference type="PANTHER" id="PTHR46112:SF2">
    <property type="entry name" value="XAA-PRO AMINOPEPTIDASE P-RELATED"/>
    <property type="match status" value="1"/>
</dbReference>
<dbReference type="Pfam" id="PF00557">
    <property type="entry name" value="Peptidase_M24"/>
    <property type="match status" value="1"/>
</dbReference>